<sequence>MKYLKIENNKGHFIKDKNLPEIWTEIDLIEKDDLLKLLDYATEENDFSYDEYDNDKLSNKAHNIIYKHIVEKFESFLQNKNRFKDEVDNLYREAIEKYSN</sequence>
<dbReference type="Proteomes" id="UP001622370">
    <property type="component" value="Unassembled WGS sequence"/>
</dbReference>
<proteinExistence type="predicted"/>
<reference evidence="1 2" key="1">
    <citation type="journal article" date="2016" name="Sci. Rep.">
        <title>Whole genome sequencing identifies a novel species of the genus Capnocytophaga isolated from dog and cat bite wounds in humans.</title>
        <authorList>
            <person name="Zangenah S."/>
            <person name="Abbasi N."/>
            <person name="Andersson A.F."/>
            <person name="Bergman P."/>
        </authorList>
    </citation>
    <scope>NUCLEOTIDE SEQUENCE [LARGE SCALE GENOMIC DNA]</scope>
    <source>
        <strain evidence="1 2">W5</strain>
    </source>
</reference>
<comment type="caution">
    <text evidence="1">The sequence shown here is derived from an EMBL/GenBank/DDBJ whole genome shotgun (WGS) entry which is preliminary data.</text>
</comment>
<gene>
    <name evidence="1" type="ORF">ACI76L_00485</name>
</gene>
<protein>
    <submittedName>
        <fullName evidence="1">Uncharacterized protein</fullName>
    </submittedName>
</protein>
<evidence type="ECO:0000313" key="1">
    <source>
        <dbReference type="EMBL" id="MFK8292248.1"/>
    </source>
</evidence>
<name>A0ABW8Q753_9FLAO</name>
<dbReference type="EMBL" id="JBJGWJ010000001">
    <property type="protein sequence ID" value="MFK8292248.1"/>
    <property type="molecule type" value="Genomic_DNA"/>
</dbReference>
<organism evidence="1 2">
    <name type="scientific">Capnocytophaga stomatis</name>
    <dbReference type="NCBI Taxonomy" id="1848904"/>
    <lineage>
        <taxon>Bacteria</taxon>
        <taxon>Pseudomonadati</taxon>
        <taxon>Bacteroidota</taxon>
        <taxon>Flavobacteriia</taxon>
        <taxon>Flavobacteriales</taxon>
        <taxon>Flavobacteriaceae</taxon>
        <taxon>Capnocytophaga</taxon>
    </lineage>
</organism>
<accession>A0ABW8Q753</accession>
<evidence type="ECO:0000313" key="2">
    <source>
        <dbReference type="Proteomes" id="UP001622370"/>
    </source>
</evidence>
<keyword evidence="2" id="KW-1185">Reference proteome</keyword>
<dbReference type="RefSeq" id="WP_405253533.1">
    <property type="nucleotide sequence ID" value="NZ_JBJGWE010000001.1"/>
</dbReference>